<keyword evidence="6" id="KW-0539">Nucleus</keyword>
<feature type="region of interest" description="Disordered" evidence="7">
    <location>
        <begin position="72"/>
        <end position="184"/>
    </location>
</feature>
<accession>A0A6G0WHR8</accession>
<comment type="similarity">
    <text evidence="2">Belongs to the NELF-D family.</text>
</comment>
<dbReference type="InterPro" id="IPR001202">
    <property type="entry name" value="WW_dom"/>
</dbReference>
<keyword evidence="5" id="KW-0804">Transcription</keyword>
<evidence type="ECO:0000256" key="7">
    <source>
        <dbReference type="SAM" id="MobiDB-lite"/>
    </source>
</evidence>
<dbReference type="CDD" id="cd00201">
    <property type="entry name" value="WW"/>
    <property type="match status" value="2"/>
</dbReference>
<organism evidence="9 10">
    <name type="scientific">Aphanomyces euteiches</name>
    <dbReference type="NCBI Taxonomy" id="100861"/>
    <lineage>
        <taxon>Eukaryota</taxon>
        <taxon>Sar</taxon>
        <taxon>Stramenopiles</taxon>
        <taxon>Oomycota</taxon>
        <taxon>Saprolegniomycetes</taxon>
        <taxon>Saprolegniales</taxon>
        <taxon>Verrucalvaceae</taxon>
        <taxon>Aphanomyces</taxon>
    </lineage>
</organism>
<dbReference type="InterPro" id="IPR006942">
    <property type="entry name" value="TH1"/>
</dbReference>
<keyword evidence="4" id="KW-0805">Transcription regulation</keyword>
<dbReference type="GO" id="GO:0034244">
    <property type="term" value="P:negative regulation of transcription elongation by RNA polymerase II"/>
    <property type="evidence" value="ECO:0007669"/>
    <property type="project" value="TreeGrafter"/>
</dbReference>
<keyword evidence="10" id="KW-1185">Reference proteome</keyword>
<name>A0A6G0WHR8_9STRA</name>
<proteinExistence type="inferred from homology"/>
<dbReference type="Pfam" id="PF00397">
    <property type="entry name" value="WW"/>
    <property type="match status" value="2"/>
</dbReference>
<reference evidence="9 10" key="1">
    <citation type="submission" date="2019-07" db="EMBL/GenBank/DDBJ databases">
        <title>Genomics analysis of Aphanomyces spp. identifies a new class of oomycete effector associated with host adaptation.</title>
        <authorList>
            <person name="Gaulin E."/>
        </authorList>
    </citation>
    <scope>NUCLEOTIDE SEQUENCE [LARGE SCALE GENOMIC DNA]</scope>
    <source>
        <strain evidence="9 10">ATCC 201684</strain>
    </source>
</reference>
<dbReference type="VEuPathDB" id="FungiDB:AeMF1_013040"/>
<evidence type="ECO:0000256" key="4">
    <source>
        <dbReference type="ARBA" id="ARBA00023015"/>
    </source>
</evidence>
<keyword evidence="3" id="KW-0678">Repressor</keyword>
<evidence type="ECO:0000256" key="2">
    <source>
        <dbReference type="ARBA" id="ARBA00005726"/>
    </source>
</evidence>
<feature type="compositionally biased region" description="Basic and acidic residues" evidence="7">
    <location>
        <begin position="83"/>
        <end position="93"/>
    </location>
</feature>
<protein>
    <recommendedName>
        <fullName evidence="8">WW domain-containing protein</fullName>
    </recommendedName>
</protein>
<evidence type="ECO:0000313" key="10">
    <source>
        <dbReference type="Proteomes" id="UP000481153"/>
    </source>
</evidence>
<gene>
    <name evidence="9" type="ORF">Ae201684_015130</name>
</gene>
<evidence type="ECO:0000256" key="3">
    <source>
        <dbReference type="ARBA" id="ARBA00022491"/>
    </source>
</evidence>
<dbReference type="AlphaFoldDB" id="A0A6G0WHR8"/>
<evidence type="ECO:0000256" key="6">
    <source>
        <dbReference type="ARBA" id="ARBA00023242"/>
    </source>
</evidence>
<comment type="caution">
    <text evidence="9">The sequence shown here is derived from an EMBL/GenBank/DDBJ whole genome shotgun (WGS) entry which is preliminary data.</text>
</comment>
<dbReference type="PANTHER" id="PTHR12144">
    <property type="entry name" value="NEGATIVE ELONGATION FACTOR D"/>
    <property type="match status" value="1"/>
</dbReference>
<dbReference type="SMART" id="SM00456">
    <property type="entry name" value="WW"/>
    <property type="match status" value="2"/>
</dbReference>
<feature type="compositionally biased region" description="Polar residues" evidence="7">
    <location>
        <begin position="94"/>
        <end position="110"/>
    </location>
</feature>
<dbReference type="GO" id="GO:0032021">
    <property type="term" value="C:NELF complex"/>
    <property type="evidence" value="ECO:0007669"/>
    <property type="project" value="TreeGrafter"/>
</dbReference>
<evidence type="ECO:0000313" key="9">
    <source>
        <dbReference type="EMBL" id="KAF0726734.1"/>
    </source>
</evidence>
<dbReference type="EMBL" id="VJMJ01000210">
    <property type="protein sequence ID" value="KAF0726734.1"/>
    <property type="molecule type" value="Genomic_DNA"/>
</dbReference>
<dbReference type="InterPro" id="IPR036020">
    <property type="entry name" value="WW_dom_sf"/>
</dbReference>
<feature type="domain" description="WW" evidence="8">
    <location>
        <begin position="1"/>
        <end position="31"/>
    </location>
</feature>
<dbReference type="SUPFAM" id="SSF51045">
    <property type="entry name" value="WW domain"/>
    <property type="match status" value="2"/>
</dbReference>
<evidence type="ECO:0000256" key="1">
    <source>
        <dbReference type="ARBA" id="ARBA00004123"/>
    </source>
</evidence>
<feature type="domain" description="WW" evidence="8">
    <location>
        <begin position="41"/>
        <end position="75"/>
    </location>
</feature>
<dbReference type="Gene3D" id="2.20.70.10">
    <property type="match status" value="2"/>
</dbReference>
<dbReference type="PROSITE" id="PS50020">
    <property type="entry name" value="WW_DOMAIN_2"/>
    <property type="match status" value="2"/>
</dbReference>
<comment type="subcellular location">
    <subcellularLocation>
        <location evidence="1">Nucleus</location>
    </subcellularLocation>
</comment>
<dbReference type="GO" id="GO:0003723">
    <property type="term" value="F:RNA binding"/>
    <property type="evidence" value="ECO:0007669"/>
    <property type="project" value="TreeGrafter"/>
</dbReference>
<sequence>MGLWTEYKTKDGRSYYYNKHTKESVWEKPSDFVPAVVETASKQEAQWEERLDKKSARLYYYDRVSKTSQWIKPEGVHITSYVNKDRDDTKTAEATKQTTDASTEKPVSTSEETKVETKNDSSPKDAKEDAEEDVADESSKSKKRKKRGTSTKSKQKKTKTTKKSSLIIRDTEEESQEQKEPTDEATQILSVLGKTDSIMELDILSTINAFLRTHTDADGPEMLVKQLSRSYRGHAQMCRLVGSWLDAVPHPENKALAKEDNYWLDADELVFNTLKATIIDRYDPKMLSNVLSDSVVEPVWLKSMLQDSKWRLMLIELAEKHKNCSLLQYAIRRISEAGHHKEIASITNANNVFPVFTAIVADILTRIPFAGVDEVREDYQALEKICTHAAYSYIFTQNVFLEMDAALAAATLDTLPIRSKLERLRQHLHLSVLKKYGSEKIDSLHVLKRASIAKVYPTLSEAIGLILKDHQCSSTASEMLKTAYSSPQPPPVGHIRERIILESLTTALFHPYEAIEGSAHRSACVYLLAYAAAAHDDRPLLDISARDVDVNSEQMQAIARALEDASVICKSDTTLSYNMNEAEAVEKLIRGMEFPVVSMGILHWLQLLMESVQFYNGPFFHAAFPVFLTILRHAILLHQAQWPTVFQVLVIALRLNPDANPVKVLEMKKETLRCMVHLMTCGYVFPVLHFMSTNTDEFDQALLRNFVQLVFARIAPPYSNRFTLAWCTLLLHPKVVQALRTCPAETKAKLKEFSHAVQSRKDVPVDLRDEIRDCYEDKEG</sequence>
<evidence type="ECO:0000256" key="5">
    <source>
        <dbReference type="ARBA" id="ARBA00023163"/>
    </source>
</evidence>
<dbReference type="PROSITE" id="PS01159">
    <property type="entry name" value="WW_DOMAIN_1"/>
    <property type="match status" value="1"/>
</dbReference>
<dbReference type="Proteomes" id="UP000481153">
    <property type="component" value="Unassembled WGS sequence"/>
</dbReference>
<feature type="compositionally biased region" description="Basic and acidic residues" evidence="7">
    <location>
        <begin position="111"/>
        <end position="127"/>
    </location>
</feature>
<evidence type="ECO:0000259" key="8">
    <source>
        <dbReference type="PROSITE" id="PS50020"/>
    </source>
</evidence>
<dbReference type="Pfam" id="PF04858">
    <property type="entry name" value="TH1"/>
    <property type="match status" value="1"/>
</dbReference>
<feature type="compositionally biased region" description="Basic residues" evidence="7">
    <location>
        <begin position="141"/>
        <end position="162"/>
    </location>
</feature>
<dbReference type="PANTHER" id="PTHR12144:SF0">
    <property type="entry name" value="NEGATIVE ELONGATION FACTOR C_D"/>
    <property type="match status" value="1"/>
</dbReference>